<evidence type="ECO:0000313" key="9">
    <source>
        <dbReference type="Proteomes" id="UP000243361"/>
    </source>
</evidence>
<comment type="caution">
    <text evidence="8">The sequence shown here is derived from an EMBL/GenBank/DDBJ whole genome shotgun (WGS) entry which is preliminary data.</text>
</comment>
<dbReference type="GO" id="GO:0002949">
    <property type="term" value="P:tRNA threonylcarbamoyladenosine modification"/>
    <property type="evidence" value="ECO:0007669"/>
    <property type="project" value="InterPro"/>
</dbReference>
<dbReference type="PANTHER" id="PTHR11735">
    <property type="entry name" value="TRNA N6-ADENOSINE THREONYLCARBAMOYLTRANSFERASE"/>
    <property type="match status" value="1"/>
</dbReference>
<evidence type="ECO:0000259" key="7">
    <source>
        <dbReference type="Pfam" id="PF00814"/>
    </source>
</evidence>
<comment type="similarity">
    <text evidence="2">Belongs to the KAE1 / TsaD family. TsaB subfamily.</text>
</comment>
<evidence type="ECO:0000256" key="3">
    <source>
        <dbReference type="ARBA" id="ARBA00019012"/>
    </source>
</evidence>
<feature type="domain" description="Gcp-like" evidence="7">
    <location>
        <begin position="30"/>
        <end position="149"/>
    </location>
</feature>
<dbReference type="SUPFAM" id="SSF53067">
    <property type="entry name" value="Actin-like ATPase domain"/>
    <property type="match status" value="2"/>
</dbReference>
<gene>
    <name evidence="8" type="ORF">B0D84_04985</name>
</gene>
<dbReference type="GO" id="GO:0005829">
    <property type="term" value="C:cytosol"/>
    <property type="evidence" value="ECO:0007669"/>
    <property type="project" value="TreeGrafter"/>
</dbReference>
<evidence type="ECO:0000256" key="2">
    <source>
        <dbReference type="ARBA" id="ARBA00010493"/>
    </source>
</evidence>
<sequence length="229" mass="24039">MKLLAIETATEACSAALYIDGEVELRYAVQARRHSELILPMMEALLAGAGLTLSGLDALAFGRGPGAFTGVRIATGVVQGAAFAADLPVLPVSTLAALAQRCHREQGARQVLAAYDARMGELYWGGYQAEAGVMRVMIPDQVATPQDVELPRDGLWQGAGTGWAAHGEVLRGRLGPRLGGSSPALYCSAEDVARLAADGWLRGEAVTAEQVLPVYLRDQVASKPASPVT</sequence>
<comment type="subcellular location">
    <subcellularLocation>
        <location evidence="1">Cytoplasm</location>
    </subcellularLocation>
</comment>
<reference evidence="8" key="1">
    <citation type="submission" date="2017-02" db="EMBL/GenBank/DDBJ databases">
        <title>Novel co-symbiosis in the unique lucinid bivalve Phacoides pectinatus.</title>
        <authorList>
            <person name="Lim S.J."/>
            <person name="Davis B.G."/>
            <person name="Gill D.E."/>
            <person name="Engel A.S."/>
            <person name="Anderson L.C."/>
            <person name="Campbell B.J."/>
        </authorList>
    </citation>
    <scope>NUCLEOTIDE SEQUENCE [LARGE SCALE GENOMIC DNA]</scope>
    <source>
        <strain evidence="8">LUC13016_P6</strain>
    </source>
</reference>
<dbReference type="Pfam" id="PF00814">
    <property type="entry name" value="TsaD"/>
    <property type="match status" value="1"/>
</dbReference>
<evidence type="ECO:0000313" key="8">
    <source>
        <dbReference type="EMBL" id="OQX33169.1"/>
    </source>
</evidence>
<name>A0A657PM77_9GAMM</name>
<dbReference type="InterPro" id="IPR022496">
    <property type="entry name" value="T6A_TsaB"/>
</dbReference>
<evidence type="ECO:0000256" key="6">
    <source>
        <dbReference type="ARBA" id="ARBA00032446"/>
    </source>
</evidence>
<keyword evidence="9" id="KW-1185">Reference proteome</keyword>
<dbReference type="GO" id="GO:0016740">
    <property type="term" value="F:transferase activity"/>
    <property type="evidence" value="ECO:0007669"/>
    <property type="project" value="UniProtKB-KW"/>
</dbReference>
<dbReference type="FunFam" id="3.30.420.40:FF:000097">
    <property type="entry name" value="tRNA threonylcarbamoyladenosine biosynthesis protein TsaB"/>
    <property type="match status" value="1"/>
</dbReference>
<protein>
    <recommendedName>
        <fullName evidence="3">tRNA threonylcarbamoyladenosine biosynthesis protein TsaB</fullName>
    </recommendedName>
    <alternativeName>
        <fullName evidence="6">t(6)A37 threonylcarbamoyladenosine biosynthesis protein TsaB</fullName>
    </alternativeName>
</protein>
<dbReference type="CDD" id="cd24032">
    <property type="entry name" value="ASKHA_NBD_TsaB"/>
    <property type="match status" value="1"/>
</dbReference>
<evidence type="ECO:0000256" key="4">
    <source>
        <dbReference type="ARBA" id="ARBA00022490"/>
    </source>
</evidence>
<dbReference type="InterPro" id="IPR043129">
    <property type="entry name" value="ATPase_NBD"/>
</dbReference>
<evidence type="ECO:0000256" key="5">
    <source>
        <dbReference type="ARBA" id="ARBA00022694"/>
    </source>
</evidence>
<keyword evidence="4" id="KW-0963">Cytoplasm</keyword>
<organism evidence="8 9">
    <name type="scientific">Candidatus Sedimenticola endophacoides</name>
    <dbReference type="NCBI Taxonomy" id="2548426"/>
    <lineage>
        <taxon>Bacteria</taxon>
        <taxon>Pseudomonadati</taxon>
        <taxon>Pseudomonadota</taxon>
        <taxon>Gammaproteobacteria</taxon>
        <taxon>Chromatiales</taxon>
        <taxon>Sedimenticolaceae</taxon>
        <taxon>Sedimenticola</taxon>
    </lineage>
</organism>
<dbReference type="Proteomes" id="UP000243361">
    <property type="component" value="Unassembled WGS sequence"/>
</dbReference>
<evidence type="ECO:0000256" key="1">
    <source>
        <dbReference type="ARBA" id="ARBA00004496"/>
    </source>
</evidence>
<dbReference type="InterPro" id="IPR000905">
    <property type="entry name" value="Gcp-like_dom"/>
</dbReference>
<proteinExistence type="inferred from homology"/>
<dbReference type="AlphaFoldDB" id="A0A657PM77"/>
<dbReference type="NCBIfam" id="TIGR03725">
    <property type="entry name" value="T6A_YeaZ"/>
    <property type="match status" value="1"/>
</dbReference>
<dbReference type="PANTHER" id="PTHR11735:SF11">
    <property type="entry name" value="TRNA THREONYLCARBAMOYLADENOSINE BIOSYNTHESIS PROTEIN TSAB"/>
    <property type="match status" value="1"/>
</dbReference>
<dbReference type="Gene3D" id="3.30.420.40">
    <property type="match status" value="2"/>
</dbReference>
<accession>A0A657PM77</accession>
<dbReference type="EMBL" id="MUIE01000323">
    <property type="protein sequence ID" value="OQX33169.1"/>
    <property type="molecule type" value="Genomic_DNA"/>
</dbReference>
<keyword evidence="5" id="KW-0819">tRNA processing</keyword>